<keyword evidence="2" id="KW-0964">Secreted</keyword>
<evidence type="ECO:0000256" key="1">
    <source>
        <dbReference type="ARBA" id="ARBA00004613"/>
    </source>
</evidence>
<evidence type="ECO:0000256" key="2">
    <source>
        <dbReference type="ARBA" id="ARBA00022525"/>
    </source>
</evidence>
<dbReference type="PANTHER" id="PTHR46676">
    <property type="entry name" value="PROTEIN AMBP"/>
    <property type="match status" value="1"/>
</dbReference>
<feature type="signal peptide" evidence="8">
    <location>
        <begin position="1"/>
        <end position="19"/>
    </location>
</feature>
<dbReference type="PROSITE" id="PS00213">
    <property type="entry name" value="LIPOCALIN"/>
    <property type="match status" value="1"/>
</dbReference>
<dbReference type="InterPro" id="IPR002968">
    <property type="entry name" value="A1-microglobln"/>
</dbReference>
<sequence>MQRMVLLLILVVLVGSIWSLQMDPVMGKSPVTTQENFDLKQFTGRWFEIAVVSTCPYYMQRKQRNPTIVALEVNHVPPQENFTMTASTFSNGTCRETLTDFSLTSTPGRFFHHVARFGADVDSFVVHTNYNEYALLLQLSTEKPSGNQTTIVKLYSRTVSVNLPVLEKFKELIRHHGLSEDAIIINQHEGDCFPGEQWKEAATSHQVFVHENSKLNISAKENQGDV</sequence>
<evidence type="ECO:0000256" key="3">
    <source>
        <dbReference type="ARBA" id="ARBA00022690"/>
    </source>
</evidence>
<evidence type="ECO:0000256" key="7">
    <source>
        <dbReference type="RuleBase" id="RU003695"/>
    </source>
</evidence>
<dbReference type="OrthoDB" id="9949223at2759"/>
<dbReference type="STRING" id="28743.ENSCVAP00000026196"/>
<dbReference type="OMA" id="TMADRVN"/>
<comment type="similarity">
    <text evidence="7">Belongs to the calycin superfamily. Lipocalin family.</text>
</comment>
<dbReference type="Pfam" id="PF00061">
    <property type="entry name" value="Lipocalin"/>
    <property type="match status" value="1"/>
</dbReference>
<keyword evidence="6" id="KW-1015">Disulfide bond</keyword>
<protein>
    <submittedName>
        <fullName evidence="10">Protein AMBP-like</fullName>
    </submittedName>
</protein>
<dbReference type="Proteomes" id="UP000265020">
    <property type="component" value="Unassembled WGS sequence"/>
</dbReference>
<dbReference type="PRINTS" id="PR00179">
    <property type="entry name" value="LIPOCALIN"/>
</dbReference>
<evidence type="ECO:0000256" key="8">
    <source>
        <dbReference type="SAM" id="SignalP"/>
    </source>
</evidence>
<dbReference type="InterPro" id="IPR012674">
    <property type="entry name" value="Calycin"/>
</dbReference>
<reference evidence="10" key="2">
    <citation type="submission" date="2025-09" db="UniProtKB">
        <authorList>
            <consortium name="Ensembl"/>
        </authorList>
    </citation>
    <scope>IDENTIFICATION</scope>
</reference>
<dbReference type="PANTHER" id="PTHR46676:SF1">
    <property type="entry name" value="PROTEIN AMBP"/>
    <property type="match status" value="1"/>
</dbReference>
<keyword evidence="11" id="KW-1185">Reference proteome</keyword>
<dbReference type="GeneTree" id="ENSGT01120000271921"/>
<evidence type="ECO:0000256" key="4">
    <source>
        <dbReference type="ARBA" id="ARBA00022729"/>
    </source>
</evidence>
<keyword evidence="3" id="KW-0646">Protease inhibitor</keyword>
<evidence type="ECO:0000256" key="5">
    <source>
        <dbReference type="ARBA" id="ARBA00022900"/>
    </source>
</evidence>
<dbReference type="GeneID" id="107088697"/>
<name>A0A3Q2E1W2_CYPVA</name>
<dbReference type="GO" id="GO:0005576">
    <property type="term" value="C:extracellular region"/>
    <property type="evidence" value="ECO:0007669"/>
    <property type="project" value="UniProtKB-SubCell"/>
</dbReference>
<dbReference type="KEGG" id="cvg:107088697"/>
<organism evidence="10 11">
    <name type="scientific">Cyprinodon variegatus</name>
    <name type="common">Sheepshead minnow</name>
    <dbReference type="NCBI Taxonomy" id="28743"/>
    <lineage>
        <taxon>Eukaryota</taxon>
        <taxon>Metazoa</taxon>
        <taxon>Chordata</taxon>
        <taxon>Craniata</taxon>
        <taxon>Vertebrata</taxon>
        <taxon>Euteleostomi</taxon>
        <taxon>Actinopterygii</taxon>
        <taxon>Neopterygii</taxon>
        <taxon>Teleostei</taxon>
        <taxon>Neoteleostei</taxon>
        <taxon>Acanthomorphata</taxon>
        <taxon>Ovalentaria</taxon>
        <taxon>Atherinomorphae</taxon>
        <taxon>Cyprinodontiformes</taxon>
        <taxon>Cyprinodontidae</taxon>
        <taxon>Cyprinodon</taxon>
    </lineage>
</organism>
<feature type="chain" id="PRO_5018747247" evidence="8">
    <location>
        <begin position="20"/>
        <end position="226"/>
    </location>
</feature>
<accession>A0A3Q2E1W2</accession>
<keyword evidence="5" id="KW-0722">Serine protease inhibitor</keyword>
<proteinExistence type="inferred from homology"/>
<dbReference type="Gene3D" id="2.40.128.20">
    <property type="match status" value="1"/>
</dbReference>
<evidence type="ECO:0000313" key="11">
    <source>
        <dbReference type="Proteomes" id="UP000265020"/>
    </source>
</evidence>
<dbReference type="InterPro" id="IPR022272">
    <property type="entry name" value="Lipocalin_CS"/>
</dbReference>
<dbReference type="RefSeq" id="XP_015236504.1">
    <property type="nucleotide sequence ID" value="XM_015381018.1"/>
</dbReference>
<evidence type="ECO:0000259" key="9">
    <source>
        <dbReference type="Pfam" id="PF00061"/>
    </source>
</evidence>
<feature type="domain" description="Lipocalin/cytosolic fatty-acid binding" evidence="9">
    <location>
        <begin position="43"/>
        <end position="186"/>
    </location>
</feature>
<dbReference type="GO" id="GO:0004867">
    <property type="term" value="F:serine-type endopeptidase inhibitor activity"/>
    <property type="evidence" value="ECO:0007669"/>
    <property type="project" value="UniProtKB-KW"/>
</dbReference>
<dbReference type="SUPFAM" id="SSF50814">
    <property type="entry name" value="Lipocalins"/>
    <property type="match status" value="1"/>
</dbReference>
<keyword evidence="4 8" id="KW-0732">Signal</keyword>
<dbReference type="PRINTS" id="PR01215">
    <property type="entry name" value="A1MCGLOBULIN"/>
</dbReference>
<evidence type="ECO:0000256" key="6">
    <source>
        <dbReference type="ARBA" id="ARBA00023157"/>
    </source>
</evidence>
<dbReference type="InterPro" id="IPR029856">
    <property type="entry name" value="AMBP"/>
</dbReference>
<dbReference type="AlphaFoldDB" id="A0A3Q2E1W2"/>
<reference evidence="10" key="1">
    <citation type="submission" date="2025-08" db="UniProtKB">
        <authorList>
            <consortium name="Ensembl"/>
        </authorList>
    </citation>
    <scope>IDENTIFICATION</scope>
</reference>
<dbReference type="Ensembl" id="ENSCVAT00000016056.1">
    <property type="protein sequence ID" value="ENSCVAP00000026196.1"/>
    <property type="gene ID" value="ENSCVAG00000011578.1"/>
</dbReference>
<comment type="subcellular location">
    <subcellularLocation>
        <location evidence="1">Secreted</location>
    </subcellularLocation>
</comment>
<evidence type="ECO:0000313" key="10">
    <source>
        <dbReference type="Ensembl" id="ENSCVAP00000026196.1"/>
    </source>
</evidence>
<dbReference type="InterPro" id="IPR000566">
    <property type="entry name" value="Lipocln_cytosolic_FA-bd_dom"/>
</dbReference>